<dbReference type="SMART" id="SM00507">
    <property type="entry name" value="HNHc"/>
    <property type="match status" value="1"/>
</dbReference>
<keyword evidence="2" id="KW-0255">Endonuclease</keyword>
<dbReference type="Pfam" id="PF01844">
    <property type="entry name" value="HNH"/>
    <property type="match status" value="1"/>
</dbReference>
<evidence type="ECO:0000259" key="1">
    <source>
        <dbReference type="SMART" id="SM00507"/>
    </source>
</evidence>
<gene>
    <name evidence="2" type="ORF">QYF49_11515</name>
</gene>
<protein>
    <submittedName>
        <fullName evidence="2">HNH endonuclease signature motif containing protein</fullName>
        <ecNumber evidence="2">3.1.-.-</ecNumber>
    </submittedName>
</protein>
<dbReference type="InterPro" id="IPR002711">
    <property type="entry name" value="HNH"/>
</dbReference>
<keyword evidence="3" id="KW-1185">Reference proteome</keyword>
<evidence type="ECO:0000313" key="3">
    <source>
        <dbReference type="Proteomes" id="UP001168694"/>
    </source>
</evidence>
<dbReference type="EC" id="3.1.-.-" evidence="2"/>
<dbReference type="EMBL" id="JAUHLN010000002">
    <property type="protein sequence ID" value="MDN4073628.1"/>
    <property type="molecule type" value="Genomic_DNA"/>
</dbReference>
<dbReference type="Proteomes" id="UP001168694">
    <property type="component" value="Unassembled WGS sequence"/>
</dbReference>
<accession>A0ABT8E6T8</accession>
<dbReference type="GO" id="GO:0004519">
    <property type="term" value="F:endonuclease activity"/>
    <property type="evidence" value="ECO:0007669"/>
    <property type="project" value="UniProtKB-KW"/>
</dbReference>
<dbReference type="CDD" id="cd00085">
    <property type="entry name" value="HNHc"/>
    <property type="match status" value="1"/>
</dbReference>
<dbReference type="GO" id="GO:0016787">
    <property type="term" value="F:hydrolase activity"/>
    <property type="evidence" value="ECO:0007669"/>
    <property type="project" value="UniProtKB-KW"/>
</dbReference>
<name>A0ABT8E6T8_9BACL</name>
<dbReference type="RefSeq" id="WP_290399735.1">
    <property type="nucleotide sequence ID" value="NZ_JAUHLN010000002.1"/>
</dbReference>
<dbReference type="Gene3D" id="1.10.30.50">
    <property type="match status" value="1"/>
</dbReference>
<comment type="caution">
    <text evidence="2">The sequence shown here is derived from an EMBL/GenBank/DDBJ whole genome shotgun (WGS) entry which is preliminary data.</text>
</comment>
<feature type="domain" description="HNH nuclease" evidence="1">
    <location>
        <begin position="71"/>
        <end position="123"/>
    </location>
</feature>
<proteinExistence type="predicted"/>
<keyword evidence="2" id="KW-0540">Nuclease</keyword>
<dbReference type="InterPro" id="IPR003615">
    <property type="entry name" value="HNH_nuc"/>
</dbReference>
<reference evidence="2" key="1">
    <citation type="submission" date="2023-06" db="EMBL/GenBank/DDBJ databases">
        <title>Draft Genome Sequences of Representative Paenibacillus Polymyxa, Bacillus cereus, Fictibacillus sp., and Brevibacillus agri Strains Isolated from Amazonian Dark Earth.</title>
        <authorList>
            <person name="Pellegrinetti T.A."/>
            <person name="Cunha I.C.M."/>
            <person name="Chaves M.G."/>
            <person name="Freitas A.S."/>
            <person name="Silva A.V.R."/>
            <person name="Tsai S.M."/>
            <person name="Mendes L.W."/>
        </authorList>
    </citation>
    <scope>NUCLEOTIDE SEQUENCE</scope>
    <source>
        <strain evidence="2">CENA-BCM004</strain>
    </source>
</reference>
<keyword evidence="2" id="KW-0378">Hydrolase</keyword>
<organism evidence="2 3">
    <name type="scientific">Fictibacillus terranigra</name>
    <dbReference type="NCBI Taxonomy" id="3058424"/>
    <lineage>
        <taxon>Bacteria</taxon>
        <taxon>Bacillati</taxon>
        <taxon>Bacillota</taxon>
        <taxon>Bacilli</taxon>
        <taxon>Bacillales</taxon>
        <taxon>Fictibacillaceae</taxon>
        <taxon>Fictibacillus</taxon>
    </lineage>
</organism>
<sequence length="192" mass="22295">MKTEKRCIKCEKVKSLKEFHKSSSCKDGRMGVCADCRKTQRKESGFQFKQRFYHIRNKMKTLGATDTLTFEQYSEVATAKECTYCGRHRKDSETFHIEHVLSPTLGYPNSRANIVASCGKCNYSKHNHDVLSFYERSKHFTEDLFQEFLKDFAARNGHTAEDMLDMLKHHQAGEKMVRERKAQRKAARKVGA</sequence>
<evidence type="ECO:0000313" key="2">
    <source>
        <dbReference type="EMBL" id="MDN4073628.1"/>
    </source>
</evidence>